<dbReference type="GO" id="GO:0051536">
    <property type="term" value="F:iron-sulfur cluster binding"/>
    <property type="evidence" value="ECO:0007669"/>
    <property type="project" value="InterPro"/>
</dbReference>
<dbReference type="Pfam" id="PF13534">
    <property type="entry name" value="Fer4_17"/>
    <property type="match status" value="1"/>
</dbReference>
<reference evidence="2" key="1">
    <citation type="journal article" date="2014" name="Front. Microbiol.">
        <title>High frequency of phylogenetically diverse reductive dehalogenase-homologous genes in deep subseafloor sedimentary metagenomes.</title>
        <authorList>
            <person name="Kawai M."/>
            <person name="Futagami T."/>
            <person name="Toyoda A."/>
            <person name="Takaki Y."/>
            <person name="Nishi S."/>
            <person name="Hori S."/>
            <person name="Arai W."/>
            <person name="Tsubouchi T."/>
            <person name="Morono Y."/>
            <person name="Uchiyama I."/>
            <person name="Ito T."/>
            <person name="Fujiyama A."/>
            <person name="Inagaki F."/>
            <person name="Takami H."/>
        </authorList>
    </citation>
    <scope>NUCLEOTIDE SEQUENCE</scope>
    <source>
        <strain evidence="2">Expedition CK06-06</strain>
    </source>
</reference>
<dbReference type="PROSITE" id="PS51379">
    <property type="entry name" value="4FE4S_FER_2"/>
    <property type="match status" value="1"/>
</dbReference>
<dbReference type="InterPro" id="IPR009051">
    <property type="entry name" value="Helical_ferredxn"/>
</dbReference>
<gene>
    <name evidence="2" type="ORF">S01H4_13421</name>
</gene>
<sequence length="110" mass="12576">MVLHNISTKIIAYIVVFVDQNKPVWFGKTSDISDNFIFHMIRAFHVAGRCVSCGACSSVCPMGIDLNFITRKLEKIVKERFDYESGISLETPPPMGAYKFDDKQEFMMEE</sequence>
<dbReference type="PROSITE" id="PS00198">
    <property type="entry name" value="4FE4S_FER_1"/>
    <property type="match status" value="1"/>
</dbReference>
<comment type="caution">
    <text evidence="2">The sequence shown here is derived from an EMBL/GenBank/DDBJ whole genome shotgun (WGS) entry which is preliminary data.</text>
</comment>
<evidence type="ECO:0000313" key="2">
    <source>
        <dbReference type="EMBL" id="GAG55130.1"/>
    </source>
</evidence>
<organism evidence="2">
    <name type="scientific">marine sediment metagenome</name>
    <dbReference type="NCBI Taxonomy" id="412755"/>
    <lineage>
        <taxon>unclassified sequences</taxon>
        <taxon>metagenomes</taxon>
        <taxon>ecological metagenomes</taxon>
    </lineage>
</organism>
<feature type="non-terminal residue" evidence="2">
    <location>
        <position position="110"/>
    </location>
</feature>
<dbReference type="InterPro" id="IPR017900">
    <property type="entry name" value="4Fe4S_Fe_S_CS"/>
</dbReference>
<dbReference type="EMBL" id="BART01005915">
    <property type="protein sequence ID" value="GAG55130.1"/>
    <property type="molecule type" value="Genomic_DNA"/>
</dbReference>
<dbReference type="SUPFAM" id="SSF46548">
    <property type="entry name" value="alpha-helical ferredoxin"/>
    <property type="match status" value="1"/>
</dbReference>
<name>X0YGV5_9ZZZZ</name>
<dbReference type="Gene3D" id="1.10.1060.10">
    <property type="entry name" value="Alpha-helical ferredoxin"/>
    <property type="match status" value="1"/>
</dbReference>
<evidence type="ECO:0000259" key="1">
    <source>
        <dbReference type="PROSITE" id="PS51379"/>
    </source>
</evidence>
<dbReference type="InterPro" id="IPR017896">
    <property type="entry name" value="4Fe4S_Fe-S-bd"/>
</dbReference>
<accession>X0YGV5</accession>
<feature type="domain" description="4Fe-4S ferredoxin-type" evidence="1">
    <location>
        <begin position="41"/>
        <end position="71"/>
    </location>
</feature>
<dbReference type="AlphaFoldDB" id="X0YGV5"/>
<proteinExistence type="predicted"/>
<protein>
    <recommendedName>
        <fullName evidence="1">4Fe-4S ferredoxin-type domain-containing protein</fullName>
    </recommendedName>
</protein>